<proteinExistence type="predicted"/>
<dbReference type="Proteomes" id="UP000233080">
    <property type="component" value="Unassembled WGS sequence"/>
</dbReference>
<dbReference type="OMA" id="KITCGKS"/>
<evidence type="ECO:0000313" key="1">
    <source>
        <dbReference type="Ensembl" id="ENSCANP00000007900.1"/>
    </source>
</evidence>
<reference evidence="1" key="1">
    <citation type="submission" date="2025-08" db="UniProtKB">
        <authorList>
            <consortium name="Ensembl"/>
        </authorList>
    </citation>
    <scope>IDENTIFICATION</scope>
</reference>
<sequence length="57" mass="6587">MFHLCKLNPSYLKITCGKRSKQITPTYYPSHYDAKLTIVHLSTFSTEDFPLYLSMVG</sequence>
<accession>A0A2K5HU95</accession>
<organism evidence="1 2">
    <name type="scientific">Colobus angolensis palliatus</name>
    <name type="common">Peters' Angolan colobus</name>
    <dbReference type="NCBI Taxonomy" id="336983"/>
    <lineage>
        <taxon>Eukaryota</taxon>
        <taxon>Metazoa</taxon>
        <taxon>Chordata</taxon>
        <taxon>Craniata</taxon>
        <taxon>Vertebrata</taxon>
        <taxon>Euteleostomi</taxon>
        <taxon>Mammalia</taxon>
        <taxon>Eutheria</taxon>
        <taxon>Euarchontoglires</taxon>
        <taxon>Primates</taxon>
        <taxon>Haplorrhini</taxon>
        <taxon>Catarrhini</taxon>
        <taxon>Cercopithecidae</taxon>
        <taxon>Colobinae</taxon>
        <taxon>Colobus</taxon>
    </lineage>
</organism>
<dbReference type="Ensembl" id="ENSCANT00000029331.1">
    <property type="protein sequence ID" value="ENSCANP00000007900.1"/>
    <property type="gene ID" value="ENSCANG00000025963.1"/>
</dbReference>
<evidence type="ECO:0000313" key="2">
    <source>
        <dbReference type="Proteomes" id="UP000233080"/>
    </source>
</evidence>
<protein>
    <submittedName>
        <fullName evidence="1">Uncharacterized protein</fullName>
    </submittedName>
</protein>
<keyword evidence="2" id="KW-1185">Reference proteome</keyword>
<name>A0A2K5HU95_COLAP</name>
<dbReference type="AlphaFoldDB" id="A0A2K5HU95"/>
<reference evidence="1" key="2">
    <citation type="submission" date="2025-09" db="UniProtKB">
        <authorList>
            <consortium name="Ensembl"/>
        </authorList>
    </citation>
    <scope>IDENTIFICATION</scope>
</reference>